<dbReference type="GeneID" id="130463957"/>
<accession>A0ABM3R0T5</accession>
<feature type="region of interest" description="Disordered" evidence="1">
    <location>
        <begin position="1"/>
        <end position="96"/>
    </location>
</feature>
<evidence type="ECO:0000256" key="1">
    <source>
        <dbReference type="SAM" id="MobiDB-lite"/>
    </source>
</evidence>
<sequence>MVFRSRGVTPSDSMTRNKNGYGDRVSIQRPGTYMDVSANTSPMERSTPSFHVERSTPSIQVETEPNYSSDEPVESVSESEEELNEGDGGETSVKASKPRCRIVVANWPKRVKFDDKEEVLAIDANGKRHLVKGSVQPQDVWTDEIKKDLDTMSSSMNSVNLSEKVVPSL</sequence>
<feature type="compositionally biased region" description="Acidic residues" evidence="1">
    <location>
        <begin position="71"/>
        <end position="88"/>
    </location>
</feature>
<organism evidence="2 4">
    <name type="scientific">Spinacia oleracea</name>
    <name type="common">Spinach</name>
    <dbReference type="NCBI Taxonomy" id="3562"/>
    <lineage>
        <taxon>Eukaryota</taxon>
        <taxon>Viridiplantae</taxon>
        <taxon>Streptophyta</taxon>
        <taxon>Embryophyta</taxon>
        <taxon>Tracheophyta</taxon>
        <taxon>Spermatophyta</taxon>
        <taxon>Magnoliopsida</taxon>
        <taxon>eudicotyledons</taxon>
        <taxon>Gunneridae</taxon>
        <taxon>Pentapetalae</taxon>
        <taxon>Caryophyllales</taxon>
        <taxon>Chenopodiaceae</taxon>
        <taxon>Chenopodioideae</taxon>
        <taxon>Anserineae</taxon>
        <taxon>Spinacia</taxon>
    </lineage>
</organism>
<dbReference type="RefSeq" id="XP_056689238.1">
    <property type="nucleotide sequence ID" value="XM_056833260.1"/>
</dbReference>
<name>A0ABM3R0T5_SPIOL</name>
<gene>
    <name evidence="3 4" type="primary">LOC130463957</name>
</gene>
<reference evidence="2" key="1">
    <citation type="journal article" date="2021" name="Nat. Commun.">
        <title>Genomic analyses provide insights into spinach domestication and the genetic basis of agronomic traits.</title>
        <authorList>
            <person name="Cai X."/>
            <person name="Sun X."/>
            <person name="Xu C."/>
            <person name="Sun H."/>
            <person name="Wang X."/>
            <person name="Ge C."/>
            <person name="Zhang Z."/>
            <person name="Wang Q."/>
            <person name="Fei Z."/>
            <person name="Jiao C."/>
            <person name="Wang Q."/>
        </authorList>
    </citation>
    <scope>NUCLEOTIDE SEQUENCE [LARGE SCALE GENOMIC DNA]</scope>
    <source>
        <strain evidence="2">cv. Varoflay</strain>
    </source>
</reference>
<keyword evidence="2" id="KW-1185">Reference proteome</keyword>
<protein>
    <submittedName>
        <fullName evidence="3 4">Uncharacterized protein</fullName>
    </submittedName>
</protein>
<evidence type="ECO:0000313" key="2">
    <source>
        <dbReference type="Proteomes" id="UP000813463"/>
    </source>
</evidence>
<dbReference type="Proteomes" id="UP000813463">
    <property type="component" value="Chromosome 6"/>
</dbReference>
<dbReference type="RefSeq" id="XP_056689239.1">
    <property type="nucleotide sequence ID" value="XM_056833261.1"/>
</dbReference>
<evidence type="ECO:0000313" key="4">
    <source>
        <dbReference type="RefSeq" id="XP_056689239.1"/>
    </source>
</evidence>
<evidence type="ECO:0000313" key="3">
    <source>
        <dbReference type="RefSeq" id="XP_056689238.1"/>
    </source>
</evidence>
<feature type="compositionally biased region" description="Polar residues" evidence="1">
    <location>
        <begin position="8"/>
        <end position="18"/>
    </location>
</feature>
<proteinExistence type="predicted"/>
<feature type="compositionally biased region" description="Polar residues" evidence="1">
    <location>
        <begin position="37"/>
        <end position="67"/>
    </location>
</feature>
<reference evidence="3 4" key="2">
    <citation type="submission" date="2025-05" db="UniProtKB">
        <authorList>
            <consortium name="RefSeq"/>
        </authorList>
    </citation>
    <scope>IDENTIFICATION</scope>
    <source>
        <tissue evidence="3 4">Leaf</tissue>
    </source>
</reference>